<dbReference type="RefSeq" id="WP_386712662.1">
    <property type="nucleotide sequence ID" value="NZ_JBHRYF010000014.1"/>
</dbReference>
<accession>A0ABV7UWH4</accession>
<evidence type="ECO:0000313" key="3">
    <source>
        <dbReference type="Proteomes" id="UP001595724"/>
    </source>
</evidence>
<organism evidence="2 3">
    <name type="scientific">Luteimonas notoginsengisoli</name>
    <dbReference type="NCBI Taxonomy" id="1578200"/>
    <lineage>
        <taxon>Bacteria</taxon>
        <taxon>Pseudomonadati</taxon>
        <taxon>Pseudomonadota</taxon>
        <taxon>Gammaproteobacteria</taxon>
        <taxon>Lysobacterales</taxon>
        <taxon>Lysobacteraceae</taxon>
        <taxon>Luteimonas</taxon>
    </lineage>
</organism>
<keyword evidence="1" id="KW-0732">Signal</keyword>
<dbReference type="InterPro" id="IPR046256">
    <property type="entry name" value="DUF6289"/>
</dbReference>
<proteinExistence type="predicted"/>
<comment type="caution">
    <text evidence="2">The sequence shown here is derived from an EMBL/GenBank/DDBJ whole genome shotgun (WGS) entry which is preliminary data.</text>
</comment>
<gene>
    <name evidence="2" type="ORF">ACFOM9_15010</name>
</gene>
<dbReference type="Proteomes" id="UP001595724">
    <property type="component" value="Unassembled WGS sequence"/>
</dbReference>
<feature type="chain" id="PRO_5045455793" evidence="1">
    <location>
        <begin position="25"/>
        <end position="74"/>
    </location>
</feature>
<protein>
    <submittedName>
        <fullName evidence="2">DUF6289 family protein</fullName>
    </submittedName>
</protein>
<evidence type="ECO:0000256" key="1">
    <source>
        <dbReference type="SAM" id="SignalP"/>
    </source>
</evidence>
<name>A0ABV7UWH4_9GAMM</name>
<keyword evidence="3" id="KW-1185">Reference proteome</keyword>
<evidence type="ECO:0000313" key="2">
    <source>
        <dbReference type="EMBL" id="MFC3661370.1"/>
    </source>
</evidence>
<dbReference type="EMBL" id="JBHRYF010000014">
    <property type="protein sequence ID" value="MFC3661370.1"/>
    <property type="molecule type" value="Genomic_DNA"/>
</dbReference>
<dbReference type="Pfam" id="PF19806">
    <property type="entry name" value="DUF6289"/>
    <property type="match status" value="1"/>
</dbReference>
<reference evidence="3" key="1">
    <citation type="journal article" date="2019" name="Int. J. Syst. Evol. Microbiol.">
        <title>The Global Catalogue of Microorganisms (GCM) 10K type strain sequencing project: providing services to taxonomists for standard genome sequencing and annotation.</title>
        <authorList>
            <consortium name="The Broad Institute Genomics Platform"/>
            <consortium name="The Broad Institute Genome Sequencing Center for Infectious Disease"/>
            <person name="Wu L."/>
            <person name="Ma J."/>
        </authorList>
    </citation>
    <scope>NUCLEOTIDE SEQUENCE [LARGE SCALE GENOMIC DNA]</scope>
    <source>
        <strain evidence="3">KCTC 42211</strain>
    </source>
</reference>
<feature type="signal peptide" evidence="1">
    <location>
        <begin position="1"/>
        <end position="24"/>
    </location>
</feature>
<sequence>MRRRYTILTALGLSIALAAGLAIAKPNNGDLGVYLDDAGHVVGTFSVSCDGVFSYQGTRTSHPVTNGHLMCNLP</sequence>